<evidence type="ECO:0000256" key="5">
    <source>
        <dbReference type="ARBA" id="ARBA00022932"/>
    </source>
</evidence>
<dbReference type="PANTHER" id="PTHR10322">
    <property type="entry name" value="DNA POLYMERASE CATALYTIC SUBUNIT"/>
    <property type="match status" value="1"/>
</dbReference>
<reference evidence="10" key="1">
    <citation type="journal article" date="2015" name="Nature">
        <title>Complex archaea that bridge the gap between prokaryotes and eukaryotes.</title>
        <authorList>
            <person name="Spang A."/>
            <person name="Saw J.H."/>
            <person name="Jorgensen S.L."/>
            <person name="Zaremba-Niedzwiedzka K."/>
            <person name="Martijn J."/>
            <person name="Lind A.E."/>
            <person name="van Eijk R."/>
            <person name="Schleper C."/>
            <person name="Guy L."/>
            <person name="Ettema T.J."/>
        </authorList>
    </citation>
    <scope>NUCLEOTIDE SEQUENCE</scope>
</reference>
<dbReference type="InterPro" id="IPR006134">
    <property type="entry name" value="DNA-dir_DNA_pol_B_multi_dom"/>
</dbReference>
<feature type="domain" description="DNA-directed DNA polymerase family B exonuclease" evidence="9">
    <location>
        <begin position="106"/>
        <end position="351"/>
    </location>
</feature>
<comment type="similarity">
    <text evidence="1">Belongs to the DNA polymerase type-B family.</text>
</comment>
<dbReference type="GO" id="GO:0003887">
    <property type="term" value="F:DNA-directed DNA polymerase activity"/>
    <property type="evidence" value="ECO:0007669"/>
    <property type="project" value="UniProtKB-KW"/>
</dbReference>
<protein>
    <recommendedName>
        <fullName evidence="2">DNA-directed DNA polymerase</fullName>
        <ecNumber evidence="2">2.7.7.7</ecNumber>
    </recommendedName>
</protein>
<gene>
    <name evidence="10" type="ORF">LCGC14_0266800</name>
</gene>
<comment type="catalytic activity">
    <reaction evidence="7">
        <text>DNA(n) + a 2'-deoxyribonucleoside 5'-triphosphate = DNA(n+1) + diphosphate</text>
        <dbReference type="Rhea" id="RHEA:22508"/>
        <dbReference type="Rhea" id="RHEA-COMP:17339"/>
        <dbReference type="Rhea" id="RHEA-COMP:17340"/>
        <dbReference type="ChEBI" id="CHEBI:33019"/>
        <dbReference type="ChEBI" id="CHEBI:61560"/>
        <dbReference type="ChEBI" id="CHEBI:173112"/>
        <dbReference type="EC" id="2.7.7.7"/>
    </reaction>
</comment>
<name>A0A0F9U4I2_9ZZZZ</name>
<dbReference type="InterPro" id="IPR006172">
    <property type="entry name" value="DNA-dir_DNA_pol_B"/>
</dbReference>
<evidence type="ECO:0000313" key="10">
    <source>
        <dbReference type="EMBL" id="KKN86504.1"/>
    </source>
</evidence>
<evidence type="ECO:0000256" key="2">
    <source>
        <dbReference type="ARBA" id="ARBA00012417"/>
    </source>
</evidence>
<dbReference type="EC" id="2.7.7.7" evidence="2"/>
<evidence type="ECO:0000256" key="4">
    <source>
        <dbReference type="ARBA" id="ARBA00022695"/>
    </source>
</evidence>
<dbReference type="InterPro" id="IPR043502">
    <property type="entry name" value="DNA/RNA_pol_sf"/>
</dbReference>
<evidence type="ECO:0000259" key="9">
    <source>
        <dbReference type="Pfam" id="PF03104"/>
    </source>
</evidence>
<dbReference type="Gene3D" id="3.90.1600.10">
    <property type="entry name" value="Palm domain of DNA polymerase"/>
    <property type="match status" value="1"/>
</dbReference>
<keyword evidence="6" id="KW-0238">DNA-binding</keyword>
<dbReference type="Pfam" id="PF03104">
    <property type="entry name" value="DNA_pol_B_exo1"/>
    <property type="match status" value="1"/>
</dbReference>
<dbReference type="Gene3D" id="1.10.287.690">
    <property type="entry name" value="Helix hairpin bin"/>
    <property type="match status" value="1"/>
</dbReference>
<keyword evidence="5" id="KW-0239">DNA-directed DNA polymerase</keyword>
<dbReference type="EMBL" id="LAZR01000146">
    <property type="protein sequence ID" value="KKN86504.1"/>
    <property type="molecule type" value="Genomic_DNA"/>
</dbReference>
<proteinExistence type="inferred from homology"/>
<dbReference type="InterPro" id="IPR036397">
    <property type="entry name" value="RNaseH_sf"/>
</dbReference>
<accession>A0A0F9U4I2</accession>
<dbReference type="Pfam" id="PF00136">
    <property type="entry name" value="DNA_pol_B"/>
    <property type="match status" value="1"/>
</dbReference>
<dbReference type="GO" id="GO:0000166">
    <property type="term" value="F:nucleotide binding"/>
    <property type="evidence" value="ECO:0007669"/>
    <property type="project" value="InterPro"/>
</dbReference>
<keyword evidence="4" id="KW-0548">Nucleotidyltransferase</keyword>
<dbReference type="InterPro" id="IPR017964">
    <property type="entry name" value="DNA-dir_DNA_pol_B_CS"/>
</dbReference>
<dbReference type="InterPro" id="IPR023211">
    <property type="entry name" value="DNA_pol_palm_dom_sf"/>
</dbReference>
<feature type="domain" description="DNA-directed DNA polymerase family B multifunctional" evidence="8">
    <location>
        <begin position="459"/>
        <end position="634"/>
    </location>
</feature>
<dbReference type="InterPro" id="IPR012337">
    <property type="entry name" value="RNaseH-like_sf"/>
</dbReference>
<dbReference type="GO" id="GO:0006261">
    <property type="term" value="P:DNA-templated DNA replication"/>
    <property type="evidence" value="ECO:0007669"/>
    <property type="project" value="TreeGrafter"/>
</dbReference>
<dbReference type="Gene3D" id="3.30.420.10">
    <property type="entry name" value="Ribonuclease H-like superfamily/Ribonuclease H"/>
    <property type="match status" value="1"/>
</dbReference>
<dbReference type="GO" id="GO:0003677">
    <property type="term" value="F:DNA binding"/>
    <property type="evidence" value="ECO:0007669"/>
    <property type="project" value="UniProtKB-KW"/>
</dbReference>
<dbReference type="SUPFAM" id="SSF56672">
    <property type="entry name" value="DNA/RNA polymerases"/>
    <property type="match status" value="1"/>
</dbReference>
<dbReference type="InterPro" id="IPR050240">
    <property type="entry name" value="DNA_pol_type-B"/>
</dbReference>
<evidence type="ECO:0000256" key="7">
    <source>
        <dbReference type="ARBA" id="ARBA00049244"/>
    </source>
</evidence>
<dbReference type="SUPFAM" id="SSF53098">
    <property type="entry name" value="Ribonuclease H-like"/>
    <property type="match status" value="1"/>
</dbReference>
<organism evidence="10">
    <name type="scientific">marine sediment metagenome</name>
    <dbReference type="NCBI Taxonomy" id="412755"/>
    <lineage>
        <taxon>unclassified sequences</taxon>
        <taxon>metagenomes</taxon>
        <taxon>ecological metagenomes</taxon>
    </lineage>
</organism>
<evidence type="ECO:0000259" key="8">
    <source>
        <dbReference type="Pfam" id="PF00136"/>
    </source>
</evidence>
<dbReference type="InterPro" id="IPR006133">
    <property type="entry name" value="DNA-dir_DNA_pol_B_exonuc"/>
</dbReference>
<dbReference type="PANTHER" id="PTHR10322:SF23">
    <property type="entry name" value="DNA POLYMERASE DELTA CATALYTIC SUBUNIT"/>
    <property type="match status" value="1"/>
</dbReference>
<dbReference type="SMART" id="SM00486">
    <property type="entry name" value="POLBc"/>
    <property type="match status" value="1"/>
</dbReference>
<comment type="caution">
    <text evidence="10">The sequence shown here is derived from an EMBL/GenBank/DDBJ whole genome shotgun (WGS) entry which is preliminary data.</text>
</comment>
<dbReference type="PROSITE" id="PS00116">
    <property type="entry name" value="DNA_POLYMERASE_B"/>
    <property type="match status" value="1"/>
</dbReference>
<keyword evidence="3" id="KW-0808">Transferase</keyword>
<evidence type="ECO:0000256" key="1">
    <source>
        <dbReference type="ARBA" id="ARBA00005755"/>
    </source>
</evidence>
<evidence type="ECO:0000256" key="3">
    <source>
        <dbReference type="ARBA" id="ARBA00022679"/>
    </source>
</evidence>
<dbReference type="AlphaFoldDB" id="A0A0F9U4I2"/>
<sequence>MVEIYTLMGQAYKLQYGEPWVYFFSRDQQGKAVKHVLKNHRPHYSISLGSTSQGYPEDHDNLSLYVDQSTGEKEYFLKFDHNIDPDYVNPMRTKEFRTNHESMGYTHYEANITFPERTMIDLGLFDKYYLDSHDNNKIVPIRPWLFPGEEPENKELFDRAQKLVIRPRCCIFDIEVDNKDGGDFPSWKHPVFPVQSIQFIDSYEEGILRVYWVRSKGDIPNITQIEREGQKFEVVTTIFPTDKQLLEAFVAYATLVRFDHYYAHFGNEFDLPYLYARMDHVGVDITGLSPLRRVYMRKELLSDGFRAGDKGKAGQTSSAQPVVISGCSCMDTIPVIKKYTYQKKEPGYSLKILIEKNFGEDFYEGHPDYGRKFGWALQNDPVGAWKYSALDTIGLYILITKVYPIIIQYDNYRRIAGVAAHDSLANNKFIKFLKIRMRKMLGRPPMRTNTTWKTGDPTVPGAFVFPPVPGITDWVVAIDFSGMYTTIIESDNMGSDTLIPERFAKDMGIPYIKSHDGICFRTDVVSINSLIVQVVKKYRKEAKDLKKYYTKLGKEDLAKTYDDIQLAFKLLGVSIYGDAVYRHSSDYSYDVGRAITGRGREYLTALKSFYGAKHSLTTIAGDTDSTFIKLRQSSFIVENNIDIRKLYDYCLDLERSANEWFLDYARKNQHRIPMSVEAEKIIKRIVFKERSLTIKKEKELMWLHQSLKDADAFGWDEDIPHIQEKIRELEEEKTVKKQYIYHSIAVKDETGNFVEVDKIVEMGSAGKRTDTAAIIRQVIKEAGEKLMRDTISNTMKYIRSEFKKAESYDLDQVALTKGFNKHPKFYKTHNVYTNGARYAERHFTQQVDTSIKPKLLYIKPIEGKSSERFPKQLICYDGILRSIKAVVSLTESFNDIPQDFWNHWQIDWKTQRQKIFSPLELLIKGIGENWDMLISGQKSLTSWL</sequence>
<evidence type="ECO:0000256" key="6">
    <source>
        <dbReference type="ARBA" id="ARBA00023125"/>
    </source>
</evidence>